<dbReference type="PANTHER" id="PTHR13696">
    <property type="entry name" value="P-LOOP CONTAINING NUCLEOSIDE TRIPHOSPHATE HYDROLASE"/>
    <property type="match status" value="1"/>
</dbReference>
<dbReference type="OrthoDB" id="3035369at2"/>
<accession>A0A1C1A173</accession>
<evidence type="ECO:0008006" key="3">
    <source>
        <dbReference type="Google" id="ProtNLM"/>
    </source>
</evidence>
<evidence type="ECO:0000313" key="1">
    <source>
        <dbReference type="EMBL" id="OCT14277.1"/>
    </source>
</evidence>
<evidence type="ECO:0000313" key="2">
    <source>
        <dbReference type="Proteomes" id="UP000093309"/>
    </source>
</evidence>
<dbReference type="AlphaFoldDB" id="A0A1C1A173"/>
<dbReference type="STRING" id="512399.A8709_25960"/>
<proteinExistence type="predicted"/>
<reference evidence="2" key="1">
    <citation type="submission" date="2016-05" db="EMBL/GenBank/DDBJ databases">
        <title>Paenibacillus oryzae. sp. nov., isolated from the rice root.</title>
        <authorList>
            <person name="Zhang J."/>
            <person name="Zhang X."/>
        </authorList>
    </citation>
    <scope>NUCLEOTIDE SEQUENCE [LARGE SCALE GENOMIC DNA]</scope>
    <source>
        <strain evidence="2">KCTC13222</strain>
    </source>
</reference>
<dbReference type="SUPFAM" id="SSF52540">
    <property type="entry name" value="P-loop containing nucleoside triphosphate hydrolases"/>
    <property type="match status" value="1"/>
</dbReference>
<dbReference type="InterPro" id="IPR027417">
    <property type="entry name" value="P-loop_NTPase"/>
</dbReference>
<name>A0A1C1A173_9BACL</name>
<comment type="caution">
    <text evidence="1">The sequence shown here is derived from an EMBL/GenBank/DDBJ whole genome shotgun (WGS) entry which is preliminary data.</text>
</comment>
<keyword evidence="2" id="KW-1185">Reference proteome</keyword>
<dbReference type="RefSeq" id="WP_065853128.1">
    <property type="nucleotide sequence ID" value="NZ_LYPC01000020.1"/>
</dbReference>
<dbReference type="EMBL" id="LYPC01000020">
    <property type="protein sequence ID" value="OCT14277.1"/>
    <property type="molecule type" value="Genomic_DNA"/>
</dbReference>
<organism evidence="1 2">
    <name type="scientific">Paenibacillus pectinilyticus</name>
    <dbReference type="NCBI Taxonomy" id="512399"/>
    <lineage>
        <taxon>Bacteria</taxon>
        <taxon>Bacillati</taxon>
        <taxon>Bacillota</taxon>
        <taxon>Bacilli</taxon>
        <taxon>Bacillales</taxon>
        <taxon>Paenibacillaceae</taxon>
        <taxon>Paenibacillus</taxon>
    </lineage>
</organism>
<gene>
    <name evidence="1" type="ORF">A8709_25960</name>
</gene>
<dbReference type="Proteomes" id="UP000093309">
    <property type="component" value="Unassembled WGS sequence"/>
</dbReference>
<dbReference type="InterPro" id="IPR050678">
    <property type="entry name" value="DNA_Partitioning_ATPase"/>
</dbReference>
<sequence length="379" mass="43854">MSKLQLFILDDDMAYAERLAAFIRSTAFVERIQVKLYSQSDRLLEVLEDSQIEGVLLISEAYYPLLEQIRTQLFPICLSENITNSNDSEIAIPFLFRFQPLQSLLSRILALYAEGLQRDRKQLSGARRTRVLTVYSSSGNSGKSITAVHLAKQLAFRGERVMYVSLESISAASQWFQGETGRLSQLLYFLKSSPEMLGAKLELLKSHDTNLRIDYLTPHDQMREMQEMIGEHVRQLIESILQLSVYDTLILDLESSVHPRIVKSLEMSDEIIWLIRDDWNDAFKTKSLYKQMNAYQPIHFVMTSYRGTQTNSYDFIDRPISYRLPYIPEWKVLRAPEQIWQSEIFAEQVYGMLTSILKDKRNSTSHMEGDASLFESRAV</sequence>
<protein>
    <recommendedName>
        <fullName evidence="3">AAA domain-containing protein</fullName>
    </recommendedName>
</protein>
<dbReference type="PANTHER" id="PTHR13696:SF52">
    <property type="entry name" value="PARA FAMILY PROTEIN CT_582"/>
    <property type="match status" value="1"/>
</dbReference>
<dbReference type="Gene3D" id="3.40.50.10850">
    <property type="entry name" value="Ntrc-like two-domain protein"/>
    <property type="match status" value="1"/>
</dbReference>
<dbReference type="Gene3D" id="3.40.50.300">
    <property type="entry name" value="P-loop containing nucleotide triphosphate hydrolases"/>
    <property type="match status" value="1"/>
</dbReference>